<accession>A0A975GQI6</accession>
<name>A0A975GQI6_9BACT</name>
<feature type="region of interest" description="Disordered" evidence="1">
    <location>
        <begin position="19"/>
        <end position="45"/>
    </location>
</feature>
<dbReference type="AlphaFoldDB" id="A0A975GQI6"/>
<evidence type="ECO:0000313" key="2">
    <source>
        <dbReference type="EMBL" id="QTA88993.1"/>
    </source>
</evidence>
<sequence>MLGKTVKISRSKSFRTVYRAKRNGKGTRGFPAEGGPLSGEKAGFL</sequence>
<keyword evidence="3" id="KW-1185">Reference proteome</keyword>
<dbReference type="Proteomes" id="UP000663722">
    <property type="component" value="Chromosome"/>
</dbReference>
<protein>
    <submittedName>
        <fullName evidence="2">Uncharacterized protein</fullName>
    </submittedName>
</protein>
<proteinExistence type="predicted"/>
<organism evidence="2 3">
    <name type="scientific">Desulfonema magnum</name>
    <dbReference type="NCBI Taxonomy" id="45655"/>
    <lineage>
        <taxon>Bacteria</taxon>
        <taxon>Pseudomonadati</taxon>
        <taxon>Thermodesulfobacteriota</taxon>
        <taxon>Desulfobacteria</taxon>
        <taxon>Desulfobacterales</taxon>
        <taxon>Desulfococcaceae</taxon>
        <taxon>Desulfonema</taxon>
    </lineage>
</organism>
<dbReference type="KEGG" id="dmm:dnm_050380"/>
<reference evidence="2" key="1">
    <citation type="journal article" date="2021" name="Microb. Physiol.">
        <title>Proteogenomic Insights into the Physiology of Marine, Sulfate-Reducing, Filamentous Desulfonema limicola and Desulfonema magnum.</title>
        <authorList>
            <person name="Schnaars V."/>
            <person name="Wohlbrand L."/>
            <person name="Scheve S."/>
            <person name="Hinrichs C."/>
            <person name="Reinhardt R."/>
            <person name="Rabus R."/>
        </authorList>
    </citation>
    <scope>NUCLEOTIDE SEQUENCE</scope>
    <source>
        <strain evidence="2">4be13</strain>
    </source>
</reference>
<evidence type="ECO:0000313" key="3">
    <source>
        <dbReference type="Proteomes" id="UP000663722"/>
    </source>
</evidence>
<dbReference type="EMBL" id="CP061800">
    <property type="protein sequence ID" value="QTA88993.1"/>
    <property type="molecule type" value="Genomic_DNA"/>
</dbReference>
<gene>
    <name evidence="2" type="ORF">dnm_050380</name>
</gene>
<evidence type="ECO:0000256" key="1">
    <source>
        <dbReference type="SAM" id="MobiDB-lite"/>
    </source>
</evidence>